<evidence type="ECO:0000256" key="5">
    <source>
        <dbReference type="ARBA" id="ARBA00022989"/>
    </source>
</evidence>
<dbReference type="KEGG" id="pms:KNP414_04398"/>
<dbReference type="HOGENOM" id="CLU_000960_28_2_9"/>
<dbReference type="AlphaFoldDB" id="F8F6H6"/>
<keyword evidence="2" id="KW-0813">Transport</keyword>
<feature type="transmembrane region" description="Helical" evidence="7">
    <location>
        <begin position="43"/>
        <end position="63"/>
    </location>
</feature>
<proteinExistence type="predicted"/>
<comment type="subcellular location">
    <subcellularLocation>
        <location evidence="1">Cell membrane</location>
        <topology evidence="1">Multi-pass membrane protein</topology>
    </subcellularLocation>
</comment>
<feature type="transmembrane region" description="Helical" evidence="7">
    <location>
        <begin position="225"/>
        <end position="244"/>
    </location>
</feature>
<dbReference type="Gene3D" id="1.20.1720.10">
    <property type="entry name" value="Multidrug resistance protein D"/>
    <property type="match status" value="1"/>
</dbReference>
<feature type="transmembrane region" description="Helical" evidence="7">
    <location>
        <begin position="352"/>
        <end position="371"/>
    </location>
</feature>
<evidence type="ECO:0000256" key="3">
    <source>
        <dbReference type="ARBA" id="ARBA00022475"/>
    </source>
</evidence>
<dbReference type="InterPro" id="IPR011701">
    <property type="entry name" value="MFS"/>
</dbReference>
<keyword evidence="3" id="KW-1003">Cell membrane</keyword>
<dbReference type="InterPro" id="IPR020846">
    <property type="entry name" value="MFS_dom"/>
</dbReference>
<feature type="transmembrane region" description="Helical" evidence="7">
    <location>
        <begin position="327"/>
        <end position="346"/>
    </location>
</feature>
<dbReference type="InterPro" id="IPR036259">
    <property type="entry name" value="MFS_trans_sf"/>
</dbReference>
<reference evidence="10" key="1">
    <citation type="submission" date="2011-06" db="EMBL/GenBank/DDBJ databases">
        <title>Complete genome sequence of Paenibacillus mucilaginosus KNP414.</title>
        <authorList>
            <person name="Wang J."/>
            <person name="Hu S."/>
            <person name="Hu X."/>
            <person name="Zhang B."/>
            <person name="Dong D."/>
            <person name="Zhang S."/>
            <person name="Zhao K."/>
            <person name="Wu D."/>
        </authorList>
    </citation>
    <scope>NUCLEOTIDE SEQUENCE [LARGE SCALE GENOMIC DNA]</scope>
    <source>
        <strain evidence="10">KNP414</strain>
    </source>
</reference>
<feature type="transmembrane region" description="Helical" evidence="7">
    <location>
        <begin position="433"/>
        <end position="454"/>
    </location>
</feature>
<reference evidence="9 10" key="2">
    <citation type="journal article" date="2013" name="Genome Announc.">
        <title>Genome Sequence of Growth-Improving Paenibacillus mucilaginosus Strain KNP414.</title>
        <authorList>
            <person name="Lu J.J."/>
            <person name="Wang J.F."/>
            <person name="Hu X.F."/>
        </authorList>
    </citation>
    <scope>NUCLEOTIDE SEQUENCE [LARGE SCALE GENOMIC DNA]</scope>
    <source>
        <strain evidence="9 10">KNP414</strain>
    </source>
</reference>
<feature type="transmembrane region" description="Helical" evidence="7">
    <location>
        <begin position="107"/>
        <end position="127"/>
    </location>
</feature>
<evidence type="ECO:0000256" key="6">
    <source>
        <dbReference type="ARBA" id="ARBA00023136"/>
    </source>
</evidence>
<dbReference type="PANTHER" id="PTHR42718">
    <property type="entry name" value="MAJOR FACILITATOR SUPERFAMILY MULTIDRUG TRANSPORTER MFSC"/>
    <property type="match status" value="1"/>
</dbReference>
<keyword evidence="4 7" id="KW-0812">Transmembrane</keyword>
<dbReference type="GO" id="GO:0005886">
    <property type="term" value="C:plasma membrane"/>
    <property type="evidence" value="ECO:0007669"/>
    <property type="project" value="UniProtKB-SubCell"/>
</dbReference>
<evidence type="ECO:0000313" key="9">
    <source>
        <dbReference type="EMBL" id="AEI42930.1"/>
    </source>
</evidence>
<evidence type="ECO:0000313" key="10">
    <source>
        <dbReference type="Proteomes" id="UP000006620"/>
    </source>
</evidence>
<feature type="transmembrane region" description="Helical" evidence="7">
    <location>
        <begin position="392"/>
        <end position="413"/>
    </location>
</feature>
<evidence type="ECO:0000256" key="7">
    <source>
        <dbReference type="SAM" id="Phobius"/>
    </source>
</evidence>
<dbReference type="Gene3D" id="1.20.1250.20">
    <property type="entry name" value="MFS general substrate transporter like domains"/>
    <property type="match status" value="1"/>
</dbReference>
<sequence length="473" mass="50222">MHHSKWILLTIIIACQLIVVLDASIMITAVSEIGRTLHMSTTSLTWVHNSYILAFGGFLLLGARTGDLWGRRKTLSAGIGLFSLTSLLAGLAPTAEFLLVSRACQGLAAALATPAALALLSASFVEAKERTRAIAMYSAVSAAGGSIGLILGGFFTDFISWRVGMFINVPIGIVLLYLVQRFVQNTEPRTGRFDLWGAMTSVMGMTSLVYGLVQAAEGGWERTAAWIPLAAGIILLAAFVLIEARAAEPIVPLRLFTSRHRSGAYLGRFLIVSGNFSLFFFVPQYLQSVLGFSSFEAGLAFLPFTGAQFGMMYLIQGLVHRFGTIKVLTAGLLLASLGTLWLSKIILAQAPFFPHMFILLAMMGIGSGMVFQPLTALGLTDVDARDAGAASGLINVAHQSGSSFGLAVLITVFEAAVGSDQPSTLQLAEALSSSVLGSVVFIILALAAVLLCSLPSRRPARTQAPKKQISGFL</sequence>
<feature type="transmembrane region" description="Helical" evidence="7">
    <location>
        <begin position="195"/>
        <end position="213"/>
    </location>
</feature>
<dbReference type="PANTHER" id="PTHR42718:SF46">
    <property type="entry name" value="BLR6921 PROTEIN"/>
    <property type="match status" value="1"/>
</dbReference>
<feature type="transmembrane region" description="Helical" evidence="7">
    <location>
        <begin position="7"/>
        <end position="31"/>
    </location>
</feature>
<evidence type="ECO:0000256" key="1">
    <source>
        <dbReference type="ARBA" id="ARBA00004651"/>
    </source>
</evidence>
<dbReference type="CDD" id="cd17321">
    <property type="entry name" value="MFS_MMR_MDR_like"/>
    <property type="match status" value="1"/>
</dbReference>
<feature type="transmembrane region" description="Helical" evidence="7">
    <location>
        <begin position="75"/>
        <end position="95"/>
    </location>
</feature>
<dbReference type="GO" id="GO:0022857">
    <property type="term" value="F:transmembrane transporter activity"/>
    <property type="evidence" value="ECO:0007669"/>
    <property type="project" value="InterPro"/>
</dbReference>
<keyword evidence="6 7" id="KW-0472">Membrane</keyword>
<evidence type="ECO:0000256" key="4">
    <source>
        <dbReference type="ARBA" id="ARBA00022692"/>
    </source>
</evidence>
<keyword evidence="5 7" id="KW-1133">Transmembrane helix</keyword>
<dbReference type="EMBL" id="CP002869">
    <property type="protein sequence ID" value="AEI42930.1"/>
    <property type="molecule type" value="Genomic_DNA"/>
</dbReference>
<gene>
    <name evidence="9" type="ordered locus">KNP414_04398</name>
</gene>
<feature type="transmembrane region" description="Helical" evidence="7">
    <location>
        <begin position="298"/>
        <end position="315"/>
    </location>
</feature>
<feature type="domain" description="Major facilitator superfamily (MFS) profile" evidence="8">
    <location>
        <begin position="8"/>
        <end position="463"/>
    </location>
</feature>
<feature type="transmembrane region" description="Helical" evidence="7">
    <location>
        <begin position="161"/>
        <end position="183"/>
    </location>
</feature>
<organism evidence="9 10">
    <name type="scientific">Paenibacillus mucilaginosus (strain KNP414)</name>
    <dbReference type="NCBI Taxonomy" id="1036673"/>
    <lineage>
        <taxon>Bacteria</taxon>
        <taxon>Bacillati</taxon>
        <taxon>Bacillota</taxon>
        <taxon>Bacilli</taxon>
        <taxon>Bacillales</taxon>
        <taxon>Paenibacillaceae</taxon>
        <taxon>Paenibacillus</taxon>
    </lineage>
</organism>
<name>F8F6H6_PAEMK</name>
<dbReference type="Pfam" id="PF07690">
    <property type="entry name" value="MFS_1"/>
    <property type="match status" value="1"/>
</dbReference>
<evidence type="ECO:0000256" key="2">
    <source>
        <dbReference type="ARBA" id="ARBA00022448"/>
    </source>
</evidence>
<feature type="transmembrane region" description="Helical" evidence="7">
    <location>
        <begin position="134"/>
        <end position="155"/>
    </location>
</feature>
<dbReference type="SUPFAM" id="SSF103473">
    <property type="entry name" value="MFS general substrate transporter"/>
    <property type="match status" value="1"/>
</dbReference>
<evidence type="ECO:0000259" key="8">
    <source>
        <dbReference type="PROSITE" id="PS50850"/>
    </source>
</evidence>
<accession>F8F6H6</accession>
<dbReference type="RefSeq" id="WP_013918084.1">
    <property type="nucleotide sequence ID" value="NC_015690.1"/>
</dbReference>
<protein>
    <submittedName>
        <fullName evidence="9">Major facilitator superfamily</fullName>
    </submittedName>
</protein>
<dbReference type="Proteomes" id="UP000006620">
    <property type="component" value="Chromosome"/>
</dbReference>
<dbReference type="PROSITE" id="PS50850">
    <property type="entry name" value="MFS"/>
    <property type="match status" value="1"/>
</dbReference>
<dbReference type="PATRIC" id="fig|1036673.3.peg.4042"/>
<feature type="transmembrane region" description="Helical" evidence="7">
    <location>
        <begin position="265"/>
        <end position="286"/>
    </location>
</feature>